<dbReference type="CDD" id="cd01639">
    <property type="entry name" value="IMPase"/>
    <property type="match status" value="1"/>
</dbReference>
<dbReference type="GO" id="GO:0008934">
    <property type="term" value="F:inositol monophosphate 1-phosphatase activity"/>
    <property type="evidence" value="ECO:0007669"/>
    <property type="project" value="InterPro"/>
</dbReference>
<protein>
    <recommendedName>
        <fullName evidence="8">Inositol-1-monophosphatase</fullName>
        <ecNumber evidence="8">3.1.3.25</ecNumber>
    </recommendedName>
</protein>
<evidence type="ECO:0000256" key="5">
    <source>
        <dbReference type="ARBA" id="ARBA00022801"/>
    </source>
</evidence>
<evidence type="ECO:0000256" key="3">
    <source>
        <dbReference type="ARBA" id="ARBA00009759"/>
    </source>
</evidence>
<evidence type="ECO:0000256" key="2">
    <source>
        <dbReference type="ARBA" id="ARBA00001946"/>
    </source>
</evidence>
<dbReference type="GO" id="GO:0046872">
    <property type="term" value="F:metal ion binding"/>
    <property type="evidence" value="ECO:0007669"/>
    <property type="project" value="UniProtKB-KW"/>
</dbReference>
<comment type="catalytic activity">
    <reaction evidence="1 8">
        <text>a myo-inositol phosphate + H2O = myo-inositol + phosphate</text>
        <dbReference type="Rhea" id="RHEA:24056"/>
        <dbReference type="ChEBI" id="CHEBI:15377"/>
        <dbReference type="ChEBI" id="CHEBI:17268"/>
        <dbReference type="ChEBI" id="CHEBI:43474"/>
        <dbReference type="ChEBI" id="CHEBI:84139"/>
        <dbReference type="EC" id="3.1.3.25"/>
    </reaction>
</comment>
<keyword evidence="4 7" id="KW-0479">Metal-binding</keyword>
<feature type="binding site" evidence="7">
    <location>
        <position position="98"/>
    </location>
    <ligand>
        <name>Mg(2+)</name>
        <dbReference type="ChEBI" id="CHEBI:18420"/>
        <label>1</label>
        <note>catalytic</note>
    </ligand>
</feature>
<reference evidence="10 11" key="1">
    <citation type="submission" date="2017-04" db="EMBL/GenBank/DDBJ databases">
        <authorList>
            <person name="Afonso C.L."/>
            <person name="Miller P.J."/>
            <person name="Scott M.A."/>
            <person name="Spackman E."/>
            <person name="Goraichik I."/>
            <person name="Dimitrov K.M."/>
            <person name="Suarez D.L."/>
            <person name="Swayne D.E."/>
        </authorList>
    </citation>
    <scope>NUCLEOTIDE SEQUENCE [LARGE SCALE GENOMIC DNA]</scope>
    <source>
        <strain evidence="10 11">ToBE</strain>
    </source>
</reference>
<dbReference type="SUPFAM" id="SSF56655">
    <property type="entry name" value="Carbohydrate phosphatase"/>
    <property type="match status" value="1"/>
</dbReference>
<dbReference type="PROSITE" id="PS00630">
    <property type="entry name" value="IMP_2"/>
    <property type="match status" value="1"/>
</dbReference>
<dbReference type="Gene3D" id="3.40.190.80">
    <property type="match status" value="1"/>
</dbReference>
<dbReference type="Gene3D" id="3.30.540.10">
    <property type="entry name" value="Fructose-1,6-Bisphosphatase, subunit A, domain 1"/>
    <property type="match status" value="1"/>
</dbReference>
<feature type="compositionally biased region" description="Basic and acidic residues" evidence="9">
    <location>
        <begin position="79"/>
        <end position="89"/>
    </location>
</feature>
<dbReference type="RefSeq" id="WP_084666690.1">
    <property type="nucleotide sequence ID" value="NZ_LT838272.1"/>
</dbReference>
<dbReference type="GO" id="GO:0006020">
    <property type="term" value="P:inositol metabolic process"/>
    <property type="evidence" value="ECO:0007669"/>
    <property type="project" value="TreeGrafter"/>
</dbReference>
<comment type="cofactor">
    <cofactor evidence="2 7 8">
        <name>Mg(2+)</name>
        <dbReference type="ChEBI" id="CHEBI:18420"/>
    </cofactor>
</comment>
<evidence type="ECO:0000256" key="6">
    <source>
        <dbReference type="ARBA" id="ARBA00022842"/>
    </source>
</evidence>
<dbReference type="FunFam" id="3.40.190.80:FF:000002">
    <property type="entry name" value="Inositol-1-monophosphatase"/>
    <property type="match status" value="1"/>
</dbReference>
<evidence type="ECO:0000256" key="4">
    <source>
        <dbReference type="ARBA" id="ARBA00022723"/>
    </source>
</evidence>
<evidence type="ECO:0000256" key="9">
    <source>
        <dbReference type="SAM" id="MobiDB-lite"/>
    </source>
</evidence>
<feature type="binding site" evidence="7">
    <location>
        <position position="73"/>
    </location>
    <ligand>
        <name>Mg(2+)</name>
        <dbReference type="ChEBI" id="CHEBI:18420"/>
        <label>1</label>
        <note>catalytic</note>
    </ligand>
</feature>
<dbReference type="AlphaFoldDB" id="A0A1W1W264"/>
<dbReference type="PANTHER" id="PTHR20854:SF4">
    <property type="entry name" value="INOSITOL-1-MONOPHOSPHATASE-RELATED"/>
    <property type="match status" value="1"/>
</dbReference>
<dbReference type="PANTHER" id="PTHR20854">
    <property type="entry name" value="INOSITOL MONOPHOSPHATASE"/>
    <property type="match status" value="1"/>
</dbReference>
<evidence type="ECO:0000313" key="10">
    <source>
        <dbReference type="EMBL" id="SMB99676.1"/>
    </source>
</evidence>
<accession>A0A1W1W264</accession>
<dbReference type="STRING" id="698762.SAMN00808754_3028"/>
<feature type="binding site" evidence="7">
    <location>
        <position position="96"/>
    </location>
    <ligand>
        <name>Mg(2+)</name>
        <dbReference type="ChEBI" id="CHEBI:18420"/>
        <label>1</label>
        <note>catalytic</note>
    </ligand>
</feature>
<comment type="similarity">
    <text evidence="3 8">Belongs to the inositol monophosphatase superfamily.</text>
</comment>
<dbReference type="FunFam" id="3.30.540.10:FF:000003">
    <property type="entry name" value="Inositol-1-monophosphatase"/>
    <property type="match status" value="1"/>
</dbReference>
<dbReference type="Pfam" id="PF00459">
    <property type="entry name" value="Inositol_P"/>
    <property type="match status" value="1"/>
</dbReference>
<keyword evidence="11" id="KW-1185">Reference proteome</keyword>
<proteinExistence type="inferred from homology"/>
<dbReference type="InterPro" id="IPR033942">
    <property type="entry name" value="IMPase"/>
</dbReference>
<dbReference type="GO" id="GO:0046854">
    <property type="term" value="P:phosphatidylinositol phosphate biosynthetic process"/>
    <property type="evidence" value="ECO:0007669"/>
    <property type="project" value="InterPro"/>
</dbReference>
<keyword evidence="6 7" id="KW-0460">Magnesium</keyword>
<evidence type="ECO:0000256" key="1">
    <source>
        <dbReference type="ARBA" id="ARBA00001033"/>
    </source>
</evidence>
<dbReference type="GO" id="GO:0007165">
    <property type="term" value="P:signal transduction"/>
    <property type="evidence" value="ECO:0007669"/>
    <property type="project" value="TreeGrafter"/>
</dbReference>
<dbReference type="PRINTS" id="PR00377">
    <property type="entry name" value="IMPHPHTASES"/>
</dbReference>
<dbReference type="Proteomes" id="UP000192569">
    <property type="component" value="Chromosome I"/>
</dbReference>
<sequence>MQDRGEDLKSKLEIAKQAAFQAGRYVREALGRVEHFSTKSSVTDLVTEVDRQSEALIKKLLRENFPEDRILGEEGGIEEPGRGGKEGQRPDLWIIDPLDGTTNFVQGLPFFSISVALQRGGDIVLGVVYDPNRHEIFYAHRNFGCWLNDKPIRVSEQNTLQESLVCTGFPYNLSPEEETLLNIQDVAPRVRDLRALGSAALELAYVACGRLTGYWEWRLSPWDVAAGKLLVEEAGGCVTTCQGEPFSLSSPSILATNGRIHSELVRLLSRR</sequence>
<organism evidence="10 11">
    <name type="scientific">Thermanaeromonas toyohensis ToBE</name>
    <dbReference type="NCBI Taxonomy" id="698762"/>
    <lineage>
        <taxon>Bacteria</taxon>
        <taxon>Bacillati</taxon>
        <taxon>Bacillota</taxon>
        <taxon>Clostridia</taxon>
        <taxon>Neomoorellales</taxon>
        <taxon>Neomoorellaceae</taxon>
        <taxon>Thermanaeromonas</taxon>
    </lineage>
</organism>
<dbReference type="InterPro" id="IPR020550">
    <property type="entry name" value="Inositol_monophosphatase_CS"/>
</dbReference>
<dbReference type="EMBL" id="LT838272">
    <property type="protein sequence ID" value="SMB99676.1"/>
    <property type="molecule type" value="Genomic_DNA"/>
</dbReference>
<dbReference type="OrthoDB" id="9772456at2"/>
<keyword evidence="5 8" id="KW-0378">Hydrolase</keyword>
<evidence type="ECO:0000313" key="11">
    <source>
        <dbReference type="Proteomes" id="UP000192569"/>
    </source>
</evidence>
<dbReference type="EC" id="3.1.3.25" evidence="8"/>
<dbReference type="InterPro" id="IPR000760">
    <property type="entry name" value="Inositol_monophosphatase-like"/>
</dbReference>
<name>A0A1W1W264_9FIRM</name>
<evidence type="ECO:0000256" key="8">
    <source>
        <dbReference type="RuleBase" id="RU364068"/>
    </source>
</evidence>
<feature type="binding site" evidence="7">
    <location>
        <position position="99"/>
    </location>
    <ligand>
        <name>Mg(2+)</name>
        <dbReference type="ChEBI" id="CHEBI:18420"/>
        <label>1</label>
        <note>catalytic</note>
    </ligand>
</feature>
<feature type="region of interest" description="Disordered" evidence="9">
    <location>
        <begin position="71"/>
        <end position="90"/>
    </location>
</feature>
<feature type="binding site" evidence="7">
    <location>
        <position position="223"/>
    </location>
    <ligand>
        <name>Mg(2+)</name>
        <dbReference type="ChEBI" id="CHEBI:18420"/>
        <label>1</label>
        <note>catalytic</note>
    </ligand>
</feature>
<evidence type="ECO:0000256" key="7">
    <source>
        <dbReference type="PIRSR" id="PIRSR600760-2"/>
    </source>
</evidence>
<gene>
    <name evidence="10" type="ORF">SAMN00808754_3028</name>
</gene>